<evidence type="ECO:0000256" key="2">
    <source>
        <dbReference type="SAM" id="Phobius"/>
    </source>
</evidence>
<proteinExistence type="predicted"/>
<dbReference type="EMBL" id="CAMPGE010009789">
    <property type="protein sequence ID" value="CAI2368653.1"/>
    <property type="molecule type" value="Genomic_DNA"/>
</dbReference>
<accession>A0AAD1XE93</accession>
<evidence type="ECO:0000313" key="4">
    <source>
        <dbReference type="Proteomes" id="UP001295684"/>
    </source>
</evidence>
<dbReference type="AlphaFoldDB" id="A0AAD1XE93"/>
<feature type="transmembrane region" description="Helical" evidence="2">
    <location>
        <begin position="20"/>
        <end position="39"/>
    </location>
</feature>
<reference evidence="3" key="1">
    <citation type="submission" date="2023-07" db="EMBL/GenBank/DDBJ databases">
        <authorList>
            <consortium name="AG Swart"/>
            <person name="Singh M."/>
            <person name="Singh A."/>
            <person name="Seah K."/>
            <person name="Emmerich C."/>
        </authorList>
    </citation>
    <scope>NUCLEOTIDE SEQUENCE</scope>
    <source>
        <strain evidence="3">DP1</strain>
    </source>
</reference>
<comment type="caution">
    <text evidence="3">The sequence shown here is derived from an EMBL/GenBank/DDBJ whole genome shotgun (WGS) entry which is preliminary data.</text>
</comment>
<gene>
    <name evidence="3" type="ORF">ECRASSUSDP1_LOCUS9949</name>
</gene>
<evidence type="ECO:0000256" key="1">
    <source>
        <dbReference type="SAM" id="MobiDB-lite"/>
    </source>
</evidence>
<keyword evidence="2" id="KW-0812">Transmembrane</keyword>
<feature type="transmembrane region" description="Helical" evidence="2">
    <location>
        <begin position="225"/>
        <end position="243"/>
    </location>
</feature>
<keyword evidence="4" id="KW-1185">Reference proteome</keyword>
<keyword evidence="2" id="KW-0472">Membrane</keyword>
<name>A0AAD1XE93_EUPCR</name>
<organism evidence="3 4">
    <name type="scientific">Euplotes crassus</name>
    <dbReference type="NCBI Taxonomy" id="5936"/>
    <lineage>
        <taxon>Eukaryota</taxon>
        <taxon>Sar</taxon>
        <taxon>Alveolata</taxon>
        <taxon>Ciliophora</taxon>
        <taxon>Intramacronucleata</taxon>
        <taxon>Spirotrichea</taxon>
        <taxon>Hypotrichia</taxon>
        <taxon>Euplotida</taxon>
        <taxon>Euplotidae</taxon>
        <taxon>Moneuplotes</taxon>
    </lineage>
</organism>
<feature type="compositionally biased region" description="Basic residues" evidence="1">
    <location>
        <begin position="414"/>
        <end position="431"/>
    </location>
</feature>
<keyword evidence="2" id="KW-1133">Transmembrane helix</keyword>
<feature type="region of interest" description="Disordered" evidence="1">
    <location>
        <begin position="379"/>
        <end position="431"/>
    </location>
</feature>
<evidence type="ECO:0000313" key="3">
    <source>
        <dbReference type="EMBL" id="CAI2368653.1"/>
    </source>
</evidence>
<protein>
    <submittedName>
        <fullName evidence="3">Uncharacterized protein</fullName>
    </submittedName>
</protein>
<dbReference type="Proteomes" id="UP001295684">
    <property type="component" value="Unassembled WGS sequence"/>
</dbReference>
<sequence>MAKFKARKIISLRSKKLIRLFFLVLVFFLFLIFVGIFSFDTLCEDNGGYRSFSCPKSASKQVVPTQNIKIIEQEDSKDPILKEGEELFIKMSNGQFRKIDEVVRVDDNQIIKSVPSQNNVCHKLQVPDRIAQEVGKIIEQHNGVLPRDISVRFVEKQANDITEQQALETQEIHQSYQCTEEHLVLFIKSHFYESRGIQVNITIDCSLEETEKELRSGLNSHFNRTLFVFLYIPLFFILFRFSFNEKDDYTQRELVRIYSSHKKSSKSNKRSNCKEHSKAGLPTNELTESLIQKLLRGDQKNKPLITNDTITKYQANLFQEINENHNILIRIILKLFYIITGVSLTGESPNNSSTRSIKHYFEKFISKLGNLLQSTSCEELGDEASPNHDHLYSTDEASSSEADFVGPIPEKSNKGKSKKGRKEVKKFKYAS</sequence>